<dbReference type="SUPFAM" id="SSF52821">
    <property type="entry name" value="Rhodanese/Cell cycle control phosphatase"/>
    <property type="match status" value="1"/>
</dbReference>
<dbReference type="Pfam" id="PF26341">
    <property type="entry name" value="AAA_SelU"/>
    <property type="match status" value="1"/>
</dbReference>
<proteinExistence type="predicted"/>
<dbReference type="Gene3D" id="3.40.250.10">
    <property type="entry name" value="Rhodanese-like domain"/>
    <property type="match status" value="1"/>
</dbReference>
<dbReference type="InterPro" id="IPR027417">
    <property type="entry name" value="P-loop_NTPase"/>
</dbReference>
<evidence type="ECO:0000256" key="1">
    <source>
        <dbReference type="ARBA" id="ARBA00023266"/>
    </source>
</evidence>
<accession>A0A1I5ICH4</accession>
<keyword evidence="1" id="KW-0711">Selenium</keyword>
<protein>
    <submittedName>
        <fullName evidence="3">tRNA 2-selenouridine synthase</fullName>
    </submittedName>
</protein>
<dbReference type="SUPFAM" id="SSF52540">
    <property type="entry name" value="P-loop containing nucleoside triphosphate hydrolases"/>
    <property type="match status" value="1"/>
</dbReference>
<dbReference type="PANTHER" id="PTHR30401:SF0">
    <property type="entry name" value="TRNA 2-SELENOURIDINE SYNTHASE"/>
    <property type="match status" value="1"/>
</dbReference>
<dbReference type="NCBIfam" id="TIGR03167">
    <property type="entry name" value="tRNA_sel_U_synt"/>
    <property type="match status" value="1"/>
</dbReference>
<evidence type="ECO:0000259" key="2">
    <source>
        <dbReference type="PROSITE" id="PS50206"/>
    </source>
</evidence>
<dbReference type="Pfam" id="PF00581">
    <property type="entry name" value="Rhodanese"/>
    <property type="match status" value="1"/>
</dbReference>
<dbReference type="AlphaFoldDB" id="A0A1I5ICH4"/>
<reference evidence="4" key="1">
    <citation type="submission" date="2016-10" db="EMBL/GenBank/DDBJ databases">
        <authorList>
            <person name="Varghese N."/>
            <person name="Submissions S."/>
        </authorList>
    </citation>
    <scope>NUCLEOTIDE SEQUENCE [LARGE SCALE GENOMIC DNA]</scope>
    <source>
        <strain evidence="4">DSM 15282</strain>
    </source>
</reference>
<dbReference type="STRING" id="226506.SAMN04488519_108204"/>
<dbReference type="PANTHER" id="PTHR30401">
    <property type="entry name" value="TRNA 2-SELENOURIDINE SYNTHASE"/>
    <property type="match status" value="1"/>
</dbReference>
<keyword evidence="4" id="KW-1185">Reference proteome</keyword>
<gene>
    <name evidence="3" type="ORF">SAMN04488519_108204</name>
</gene>
<dbReference type="RefSeq" id="WP_091654948.1">
    <property type="nucleotide sequence ID" value="NZ_FOVW01000008.1"/>
</dbReference>
<dbReference type="GO" id="GO:0043828">
    <property type="term" value="F:tRNA 2-selenouridine synthase activity"/>
    <property type="evidence" value="ECO:0007669"/>
    <property type="project" value="InterPro"/>
</dbReference>
<dbReference type="InterPro" id="IPR001763">
    <property type="entry name" value="Rhodanese-like_dom"/>
</dbReference>
<dbReference type="InterPro" id="IPR036873">
    <property type="entry name" value="Rhodanese-like_dom_sf"/>
</dbReference>
<dbReference type="Proteomes" id="UP000199564">
    <property type="component" value="Unassembled WGS sequence"/>
</dbReference>
<name>A0A1I5ICH4_9BACT</name>
<dbReference type="NCBIfam" id="NF008752">
    <property type="entry name" value="PRK11784.1-4"/>
    <property type="match status" value="1"/>
</dbReference>
<sequence length="351" mass="40046">MNEKIISLSEFFDLRASIPILDARSEGEFEQSYIPGAQNLPILNNEERIVVGTLYKNKGSEAATLKGFELVGPRFHLIQKEAIQQFPERKVLLYCWRGGMRSQILSWLLGMVGFEVYRLKGGYKTYRTFTFEEVRKPRTLIVLGGKTGSGKTLLLKKLSKSGEQVIDLEGLARHKGSSFGAIGQKPQPTVEQFENLMAEQLLQMNILQTIWVENESRKIGRIIIPDHFFQLMLEAPLIDIFKTDEERIAHIADEYGKLPKEELIAAVKRLKKKLGGLRTEQAIEAIQSGDHAAWIQNLLIYYDKAYEYDLNRHPNEKTYSLDLSNKNILQQIELLIQTKSKIHGNSSNPIN</sequence>
<dbReference type="InterPro" id="IPR017582">
    <property type="entry name" value="SelU"/>
</dbReference>
<evidence type="ECO:0000313" key="3">
    <source>
        <dbReference type="EMBL" id="SFO57970.1"/>
    </source>
</evidence>
<evidence type="ECO:0000313" key="4">
    <source>
        <dbReference type="Proteomes" id="UP000199564"/>
    </source>
</evidence>
<dbReference type="GO" id="GO:0002098">
    <property type="term" value="P:tRNA wobble uridine modification"/>
    <property type="evidence" value="ECO:0007669"/>
    <property type="project" value="InterPro"/>
</dbReference>
<dbReference type="InterPro" id="IPR058840">
    <property type="entry name" value="AAA_SelU"/>
</dbReference>
<feature type="domain" description="Rhodanese" evidence="2">
    <location>
        <begin position="14"/>
        <end position="135"/>
    </location>
</feature>
<dbReference type="Gene3D" id="3.40.50.300">
    <property type="entry name" value="P-loop containing nucleotide triphosphate hydrolases"/>
    <property type="match status" value="1"/>
</dbReference>
<dbReference type="NCBIfam" id="NF008750">
    <property type="entry name" value="PRK11784.1-2"/>
    <property type="match status" value="1"/>
</dbReference>
<organism evidence="3 4">
    <name type="scientific">Algoriphagus ornithinivorans</name>
    <dbReference type="NCBI Taxonomy" id="226506"/>
    <lineage>
        <taxon>Bacteria</taxon>
        <taxon>Pseudomonadati</taxon>
        <taxon>Bacteroidota</taxon>
        <taxon>Cytophagia</taxon>
        <taxon>Cytophagales</taxon>
        <taxon>Cyclobacteriaceae</taxon>
        <taxon>Algoriphagus</taxon>
    </lineage>
</organism>
<dbReference type="SMART" id="SM00450">
    <property type="entry name" value="RHOD"/>
    <property type="match status" value="1"/>
</dbReference>
<dbReference type="EMBL" id="FOVW01000008">
    <property type="protein sequence ID" value="SFO57970.1"/>
    <property type="molecule type" value="Genomic_DNA"/>
</dbReference>
<dbReference type="PROSITE" id="PS50206">
    <property type="entry name" value="RHODANESE_3"/>
    <property type="match status" value="1"/>
</dbReference>